<proteinExistence type="predicted"/>
<comment type="caution">
    <text evidence="2">The sequence shown here is derived from an EMBL/GenBank/DDBJ whole genome shotgun (WGS) entry which is preliminary data.</text>
</comment>
<organism evidence="2 3">
    <name type="scientific">Rotaria magnacalcarata</name>
    <dbReference type="NCBI Taxonomy" id="392030"/>
    <lineage>
        <taxon>Eukaryota</taxon>
        <taxon>Metazoa</taxon>
        <taxon>Spiralia</taxon>
        <taxon>Gnathifera</taxon>
        <taxon>Rotifera</taxon>
        <taxon>Eurotatoria</taxon>
        <taxon>Bdelloidea</taxon>
        <taxon>Philodinida</taxon>
        <taxon>Philodinidae</taxon>
        <taxon>Rotaria</taxon>
    </lineage>
</organism>
<dbReference type="EMBL" id="CAJOBJ010187951">
    <property type="protein sequence ID" value="CAF4943041.1"/>
    <property type="molecule type" value="Genomic_DNA"/>
</dbReference>
<name>A0A8S3CST7_9BILA</name>
<feature type="non-terminal residue" evidence="2">
    <location>
        <position position="50"/>
    </location>
</feature>
<dbReference type="AlphaFoldDB" id="A0A8S3CST7"/>
<dbReference type="Proteomes" id="UP000676336">
    <property type="component" value="Unassembled WGS sequence"/>
</dbReference>
<dbReference type="Proteomes" id="UP000681720">
    <property type="component" value="Unassembled WGS sequence"/>
</dbReference>
<dbReference type="EMBL" id="CAJOBI010127288">
    <property type="protein sequence ID" value="CAF4707316.1"/>
    <property type="molecule type" value="Genomic_DNA"/>
</dbReference>
<evidence type="ECO:0000313" key="2">
    <source>
        <dbReference type="EMBL" id="CAF4943041.1"/>
    </source>
</evidence>
<accession>A0A8S3CST7</accession>
<gene>
    <name evidence="2" type="ORF">GIL414_LOCUS53925</name>
    <name evidence="1" type="ORF">SMN809_LOCUS43288</name>
</gene>
<sequence length="50" mass="5719">MTDGSVTYEKQVYENVLPFIDTDEPMAWCVFMNKDSDRVNGRTGEITEVS</sequence>
<protein>
    <submittedName>
        <fullName evidence="2">Uncharacterized protein</fullName>
    </submittedName>
</protein>
<reference evidence="2" key="1">
    <citation type="submission" date="2021-02" db="EMBL/GenBank/DDBJ databases">
        <authorList>
            <person name="Nowell W R."/>
        </authorList>
    </citation>
    <scope>NUCLEOTIDE SEQUENCE</scope>
</reference>
<evidence type="ECO:0000313" key="1">
    <source>
        <dbReference type="EMBL" id="CAF4707316.1"/>
    </source>
</evidence>
<evidence type="ECO:0000313" key="3">
    <source>
        <dbReference type="Proteomes" id="UP000681720"/>
    </source>
</evidence>